<dbReference type="STRING" id="29139.ENSVURP00010019637"/>
<organism evidence="1 2">
    <name type="scientific">Vombatus ursinus</name>
    <name type="common">Common wombat</name>
    <dbReference type="NCBI Taxonomy" id="29139"/>
    <lineage>
        <taxon>Eukaryota</taxon>
        <taxon>Metazoa</taxon>
        <taxon>Chordata</taxon>
        <taxon>Craniata</taxon>
        <taxon>Vertebrata</taxon>
        <taxon>Euteleostomi</taxon>
        <taxon>Mammalia</taxon>
        <taxon>Metatheria</taxon>
        <taxon>Diprotodontia</taxon>
        <taxon>Vombatidae</taxon>
        <taxon>Vombatus</taxon>
    </lineage>
</organism>
<keyword evidence="2" id="KW-1185">Reference proteome</keyword>
<dbReference type="Proteomes" id="UP000314987">
    <property type="component" value="Unassembled WGS sequence"/>
</dbReference>
<dbReference type="OMA" id="VAMDTQF"/>
<name>A0A4X2LFA8_VOMUR</name>
<accession>A0A4X2LFA8</accession>
<reference evidence="1" key="2">
    <citation type="submission" date="2025-08" db="UniProtKB">
        <authorList>
            <consortium name="Ensembl"/>
        </authorList>
    </citation>
    <scope>IDENTIFICATION</scope>
</reference>
<evidence type="ECO:0000313" key="1">
    <source>
        <dbReference type="Ensembl" id="ENSVURP00010019637.1"/>
    </source>
</evidence>
<dbReference type="Ensembl" id="ENSVURT00010022347.1">
    <property type="protein sequence ID" value="ENSVURP00010019637.1"/>
    <property type="gene ID" value="ENSVURG00010014987.1"/>
</dbReference>
<evidence type="ECO:0000313" key="2">
    <source>
        <dbReference type="Proteomes" id="UP000314987"/>
    </source>
</evidence>
<reference evidence="2" key="1">
    <citation type="submission" date="2018-12" db="EMBL/GenBank/DDBJ databases">
        <authorList>
            <person name="Yazar S."/>
        </authorList>
    </citation>
    <scope>NUCLEOTIDE SEQUENCE [LARGE SCALE GENOMIC DNA]</scope>
</reference>
<sequence length="52" mass="5911">MPAATVHHSQRISEPGVYNLAEEKKMSPVVQEYNYVAVNRKFSGAEFRRTAD</sequence>
<protein>
    <submittedName>
        <fullName evidence="1">Uncharacterized protein</fullName>
    </submittedName>
</protein>
<proteinExistence type="predicted"/>
<dbReference type="AlphaFoldDB" id="A0A4X2LFA8"/>
<reference evidence="1" key="3">
    <citation type="submission" date="2025-09" db="UniProtKB">
        <authorList>
            <consortium name="Ensembl"/>
        </authorList>
    </citation>
    <scope>IDENTIFICATION</scope>
</reference>